<comment type="subcellular location">
    <subcellularLocation>
        <location evidence="1">Membrane</location>
        <topology evidence="1">Single-pass membrane protein</topology>
    </subcellularLocation>
</comment>
<evidence type="ECO:0000256" key="5">
    <source>
        <dbReference type="ARBA" id="ARBA00022989"/>
    </source>
</evidence>
<dbReference type="Proteomes" id="UP000198228">
    <property type="component" value="Chromosome I"/>
</dbReference>
<feature type="domain" description="Peptidase S26" evidence="7">
    <location>
        <begin position="90"/>
        <end position="131"/>
    </location>
</feature>
<evidence type="ECO:0000256" key="6">
    <source>
        <dbReference type="ARBA" id="ARBA00023136"/>
    </source>
</evidence>
<dbReference type="CDD" id="cd06462">
    <property type="entry name" value="Peptidase_S24_S26"/>
    <property type="match status" value="1"/>
</dbReference>
<evidence type="ECO:0000256" key="1">
    <source>
        <dbReference type="ARBA" id="ARBA00004167"/>
    </source>
</evidence>
<evidence type="ECO:0000256" key="2">
    <source>
        <dbReference type="ARBA" id="ARBA00022670"/>
    </source>
</evidence>
<dbReference type="PANTHER" id="PTHR46041">
    <property type="entry name" value="MITOCHONDRIAL INNER MEMBRANE PROTEASE SUBUNIT 2"/>
    <property type="match status" value="1"/>
</dbReference>
<sequence length="147" mass="15305">MAWLLLILVAVVGSVLLVRPRLLVVRVNGGSMSPALSDGDLLLAVRRRACRVGQVVLFGHPGAGPSDPPHLVKRVAATAGQPVPADLRAAVDADRVPPGHLLVRGDNPRSLDSRRLGWIPARTVTGVVLVRLSAAVDEGDATGGGDR</sequence>
<dbReference type="EMBL" id="LT607410">
    <property type="protein sequence ID" value="SCE67740.1"/>
    <property type="molecule type" value="Genomic_DNA"/>
</dbReference>
<dbReference type="Gene3D" id="2.10.109.10">
    <property type="entry name" value="Umud Fragment, subunit A"/>
    <property type="match status" value="1"/>
</dbReference>
<organism evidence="8 9">
    <name type="scientific">Micromonospora purpureochromogenes</name>
    <dbReference type="NCBI Taxonomy" id="47872"/>
    <lineage>
        <taxon>Bacteria</taxon>
        <taxon>Bacillati</taxon>
        <taxon>Actinomycetota</taxon>
        <taxon>Actinomycetes</taxon>
        <taxon>Micromonosporales</taxon>
        <taxon>Micromonosporaceae</taxon>
        <taxon>Micromonospora</taxon>
    </lineage>
</organism>
<dbReference type="RefSeq" id="WP_088959323.1">
    <property type="nucleotide sequence ID" value="NZ_LT607410.1"/>
</dbReference>
<gene>
    <name evidence="8" type="ORF">GA0074696_0175</name>
</gene>
<feature type="domain" description="Peptidase S26" evidence="7">
    <location>
        <begin position="3"/>
        <end position="83"/>
    </location>
</feature>
<dbReference type="GO" id="GO:0004252">
    <property type="term" value="F:serine-type endopeptidase activity"/>
    <property type="evidence" value="ECO:0007669"/>
    <property type="project" value="InterPro"/>
</dbReference>
<reference evidence="8 9" key="1">
    <citation type="submission" date="2016-06" db="EMBL/GenBank/DDBJ databases">
        <authorList>
            <person name="Kjaerup R.B."/>
            <person name="Dalgaard T.S."/>
            <person name="Juul-Madsen H.R."/>
        </authorList>
    </citation>
    <scope>NUCLEOTIDE SEQUENCE [LARGE SCALE GENOMIC DNA]</scope>
    <source>
        <strain evidence="8 9">DSM 43821</strain>
    </source>
</reference>
<dbReference type="PANTHER" id="PTHR46041:SF2">
    <property type="entry name" value="MITOCHONDRIAL INNER MEMBRANE PROTEASE SUBUNIT 2"/>
    <property type="match status" value="1"/>
</dbReference>
<evidence type="ECO:0000256" key="4">
    <source>
        <dbReference type="ARBA" id="ARBA00022801"/>
    </source>
</evidence>
<dbReference type="GO" id="GO:0006465">
    <property type="term" value="P:signal peptide processing"/>
    <property type="evidence" value="ECO:0007669"/>
    <property type="project" value="InterPro"/>
</dbReference>
<dbReference type="GO" id="GO:0016020">
    <property type="term" value="C:membrane"/>
    <property type="evidence" value="ECO:0007669"/>
    <property type="project" value="UniProtKB-SubCell"/>
</dbReference>
<dbReference type="Pfam" id="PF10502">
    <property type="entry name" value="Peptidase_S26"/>
    <property type="match status" value="2"/>
</dbReference>
<keyword evidence="4" id="KW-0378">Hydrolase</keyword>
<keyword evidence="2" id="KW-0645">Protease</keyword>
<evidence type="ECO:0000313" key="9">
    <source>
        <dbReference type="Proteomes" id="UP000198228"/>
    </source>
</evidence>
<protein>
    <submittedName>
        <fullName evidence="8">Signal peptidase I</fullName>
    </submittedName>
</protein>
<accession>A0A1C4U7Q4</accession>
<evidence type="ECO:0000256" key="3">
    <source>
        <dbReference type="ARBA" id="ARBA00022692"/>
    </source>
</evidence>
<dbReference type="InterPro" id="IPR019533">
    <property type="entry name" value="Peptidase_S26"/>
</dbReference>
<evidence type="ECO:0000313" key="8">
    <source>
        <dbReference type="EMBL" id="SCE67740.1"/>
    </source>
</evidence>
<proteinExistence type="predicted"/>
<name>A0A1C4U7Q4_9ACTN</name>
<keyword evidence="5" id="KW-1133">Transmembrane helix</keyword>
<dbReference type="SUPFAM" id="SSF51306">
    <property type="entry name" value="LexA/Signal peptidase"/>
    <property type="match status" value="1"/>
</dbReference>
<keyword evidence="6" id="KW-0472">Membrane</keyword>
<keyword evidence="3" id="KW-0812">Transmembrane</keyword>
<dbReference type="AlphaFoldDB" id="A0A1C4U7Q4"/>
<dbReference type="InterPro" id="IPR036286">
    <property type="entry name" value="LexA/Signal_pep-like_sf"/>
</dbReference>
<evidence type="ECO:0000259" key="7">
    <source>
        <dbReference type="Pfam" id="PF10502"/>
    </source>
</evidence>
<dbReference type="InterPro" id="IPR037730">
    <property type="entry name" value="IMP2"/>
</dbReference>